<proteinExistence type="predicted"/>
<feature type="domain" description="Heparan-alpha-glucosaminide N-acetyltransferase catalytic" evidence="2">
    <location>
        <begin position="6"/>
        <end position="155"/>
    </location>
</feature>
<name>A0ABY6BC36_9GAMM</name>
<dbReference type="InterPro" id="IPR012429">
    <property type="entry name" value="HGSNAT_cat"/>
</dbReference>
<keyword evidence="4" id="KW-1185">Reference proteome</keyword>
<dbReference type="PANTHER" id="PTHR31061">
    <property type="entry name" value="LD22376P"/>
    <property type="match status" value="1"/>
</dbReference>
<keyword evidence="1" id="KW-0812">Transmembrane</keyword>
<sequence>MPLPIRYLCVDALRGLTVAAMLLVNNAGDWNHVHPLLSHAAWHGLQPADLIFPLFLFIVGVSAVMSLQPRLDGGTPANVLWREVILRGLRITALGIALHILAATVIDGRDFRLFGVLQRIGLCFVMAGLCIIALRPRALSLLATGLLISYGHLLTLGDSTPTENLAARVDSWLLGPLAYQFDPATGRAFDPEGLISTIGAFITTLLGARAGHALRQGDRRFLWLGGLGCLAAGWIAAQIQPINKALWTPTFVLVTGGFSSLLLALFHDLMDHRGWPAIGRAMGRNALAAYAGSWSLACLLTIGSTDRRLYQLLFGAIVNRYGDEAASAAWAIAVTALWWFLMRLCHARRWYWRM</sequence>
<feature type="transmembrane region" description="Helical" evidence="1">
    <location>
        <begin position="245"/>
        <end position="266"/>
    </location>
</feature>
<feature type="transmembrane region" description="Helical" evidence="1">
    <location>
        <begin position="221"/>
        <end position="239"/>
    </location>
</feature>
<evidence type="ECO:0000259" key="2">
    <source>
        <dbReference type="Pfam" id="PF07786"/>
    </source>
</evidence>
<feature type="transmembrane region" description="Helical" evidence="1">
    <location>
        <begin position="88"/>
        <end position="106"/>
    </location>
</feature>
<evidence type="ECO:0000313" key="4">
    <source>
        <dbReference type="Proteomes" id="UP001064632"/>
    </source>
</evidence>
<dbReference type="PANTHER" id="PTHR31061:SF24">
    <property type="entry name" value="LD22376P"/>
    <property type="match status" value="1"/>
</dbReference>
<evidence type="ECO:0000256" key="1">
    <source>
        <dbReference type="SAM" id="Phobius"/>
    </source>
</evidence>
<dbReference type="EMBL" id="CP104694">
    <property type="protein sequence ID" value="UXI67117.1"/>
    <property type="molecule type" value="Genomic_DNA"/>
</dbReference>
<keyword evidence="1" id="KW-1133">Transmembrane helix</keyword>
<dbReference type="Pfam" id="PF07786">
    <property type="entry name" value="HGSNAT_cat"/>
    <property type="match status" value="1"/>
</dbReference>
<gene>
    <name evidence="3" type="ORF">N4264_20580</name>
</gene>
<feature type="transmembrane region" description="Helical" evidence="1">
    <location>
        <begin position="287"/>
        <end position="305"/>
    </location>
</feature>
<keyword evidence="1" id="KW-0472">Membrane</keyword>
<feature type="transmembrane region" description="Helical" evidence="1">
    <location>
        <begin position="112"/>
        <end position="132"/>
    </location>
</feature>
<protein>
    <submittedName>
        <fullName evidence="3">Heparan-alpha-glucosaminide N-acetyltransferase domain-containing protein</fullName>
    </submittedName>
</protein>
<dbReference type="RefSeq" id="WP_261694093.1">
    <property type="nucleotide sequence ID" value="NZ_CP104694.1"/>
</dbReference>
<accession>A0ABY6BC36</accession>
<feature type="transmembrane region" description="Helical" evidence="1">
    <location>
        <begin position="50"/>
        <end position="67"/>
    </location>
</feature>
<organism evidence="3 4">
    <name type="scientific">Tahibacter amnicola</name>
    <dbReference type="NCBI Taxonomy" id="2976241"/>
    <lineage>
        <taxon>Bacteria</taxon>
        <taxon>Pseudomonadati</taxon>
        <taxon>Pseudomonadota</taxon>
        <taxon>Gammaproteobacteria</taxon>
        <taxon>Lysobacterales</taxon>
        <taxon>Rhodanobacteraceae</taxon>
        <taxon>Tahibacter</taxon>
    </lineage>
</organism>
<reference evidence="3" key="1">
    <citation type="submission" date="2022-09" db="EMBL/GenBank/DDBJ databases">
        <title>Tahibacter sp. nov., isolated from a fresh water.</title>
        <authorList>
            <person name="Baek J.H."/>
            <person name="Lee J.K."/>
            <person name="Kim J.M."/>
            <person name="Jeon C.O."/>
        </authorList>
    </citation>
    <scope>NUCLEOTIDE SEQUENCE</scope>
    <source>
        <strain evidence="3">W38</strain>
    </source>
</reference>
<evidence type="ECO:0000313" key="3">
    <source>
        <dbReference type="EMBL" id="UXI67117.1"/>
    </source>
</evidence>
<feature type="transmembrane region" description="Helical" evidence="1">
    <location>
        <begin position="193"/>
        <end position="214"/>
    </location>
</feature>
<dbReference type="Proteomes" id="UP001064632">
    <property type="component" value="Chromosome"/>
</dbReference>
<feature type="transmembrane region" description="Helical" evidence="1">
    <location>
        <begin position="325"/>
        <end position="345"/>
    </location>
</feature>
<feature type="transmembrane region" description="Helical" evidence="1">
    <location>
        <begin position="139"/>
        <end position="157"/>
    </location>
</feature>